<name>A0A914DSK1_9BILA</name>
<evidence type="ECO:0000256" key="6">
    <source>
        <dbReference type="ARBA" id="ARBA00023040"/>
    </source>
</evidence>
<evidence type="ECO:0000256" key="7">
    <source>
        <dbReference type="ARBA" id="ARBA00023136"/>
    </source>
</evidence>
<accession>A0A914DSK1</accession>
<evidence type="ECO:0000313" key="15">
    <source>
        <dbReference type="WBParaSite" id="ACRNAN_scaffold37.g11676.t2"/>
    </source>
</evidence>
<dbReference type="PROSITE" id="PS50261">
    <property type="entry name" value="G_PROTEIN_RECEP_F2_4"/>
    <property type="match status" value="1"/>
</dbReference>
<dbReference type="SMART" id="SM00008">
    <property type="entry name" value="HormR"/>
    <property type="match status" value="1"/>
</dbReference>
<dbReference type="PROSITE" id="PS50227">
    <property type="entry name" value="G_PROTEIN_RECEP_F2_3"/>
    <property type="match status" value="1"/>
</dbReference>
<dbReference type="Gene3D" id="1.20.1070.10">
    <property type="entry name" value="Rhodopsin 7-helix transmembrane proteins"/>
    <property type="match status" value="1"/>
</dbReference>
<dbReference type="InterPro" id="IPR017981">
    <property type="entry name" value="GPCR_2-like_7TM"/>
</dbReference>
<keyword evidence="9" id="KW-0325">Glycoprotein</keyword>
<comment type="subcellular location">
    <subcellularLocation>
        <location evidence="1">Cell membrane</location>
        <topology evidence="1">Multi-pass membrane protein</topology>
    </subcellularLocation>
</comment>
<feature type="transmembrane region" description="Helical" evidence="11">
    <location>
        <begin position="228"/>
        <end position="251"/>
    </location>
</feature>
<evidence type="ECO:0000259" key="13">
    <source>
        <dbReference type="PROSITE" id="PS50261"/>
    </source>
</evidence>
<evidence type="ECO:0000256" key="11">
    <source>
        <dbReference type="SAM" id="Phobius"/>
    </source>
</evidence>
<feature type="domain" description="G-protein coupled receptors family 2 profile 2" evidence="13">
    <location>
        <begin position="231"/>
        <end position="419"/>
    </location>
</feature>
<feature type="transmembrane region" description="Helical" evidence="11">
    <location>
        <begin position="317"/>
        <end position="338"/>
    </location>
</feature>
<feature type="domain" description="G-protein coupled receptors family 2 profile 1" evidence="12">
    <location>
        <begin position="112"/>
        <end position="226"/>
    </location>
</feature>
<keyword evidence="3" id="KW-1003">Cell membrane</keyword>
<feature type="transmembrane region" description="Helical" evidence="11">
    <location>
        <begin position="271"/>
        <end position="291"/>
    </location>
</feature>
<dbReference type="InterPro" id="IPR000832">
    <property type="entry name" value="GPCR_2_secretin-like"/>
</dbReference>
<dbReference type="PRINTS" id="PR00249">
    <property type="entry name" value="GPCRSECRETIN"/>
</dbReference>
<evidence type="ECO:0000256" key="2">
    <source>
        <dbReference type="ARBA" id="ARBA00005314"/>
    </source>
</evidence>
<proteinExistence type="inferred from homology"/>
<keyword evidence="10" id="KW-0807">Transducer</keyword>
<dbReference type="InterPro" id="IPR017983">
    <property type="entry name" value="GPCR_2_secretin-like_CS"/>
</dbReference>
<dbReference type="SUPFAM" id="SSF111418">
    <property type="entry name" value="Hormone receptor domain"/>
    <property type="match status" value="1"/>
</dbReference>
<keyword evidence="7 11" id="KW-0472">Membrane</keyword>
<dbReference type="GO" id="GO:0008528">
    <property type="term" value="F:G protein-coupled peptide receptor activity"/>
    <property type="evidence" value="ECO:0007669"/>
    <property type="project" value="TreeGrafter"/>
</dbReference>
<dbReference type="Gene3D" id="4.10.1240.10">
    <property type="entry name" value="GPCR, family 2, extracellular hormone receptor domain"/>
    <property type="match status" value="1"/>
</dbReference>
<evidence type="ECO:0000256" key="10">
    <source>
        <dbReference type="ARBA" id="ARBA00023224"/>
    </source>
</evidence>
<sequence length="542" mass="62099">MPATCRLSGQQLSVPIFKSLACAHCLFYIYFVTPPYSDTYFSSICPTGLLVCSYDDLKNCTCQDSHSRIFNVPEFALNSSHSRPLEHLEVQPPLPSEFAFITLQCCEAALKCCEQVLSADSDVQDDLSLLQTTHGNLFLPHARPGQSVAPLTCPATWDGWQCFERSEPGIVNERCPNYIFGDRLRHDIDNGDTVKKKCLSTGEWFKVDRGEFSAEWTDYSGCVPSQAFALKLLAGIIAFSITVLAIVPAIFIISLQTELRQLLVFVIHKHLLYSFLFSGICYLFNCFFFVIDGAPGDHLYFMNHFSCRLLFTAQLRYFRLSTFAWMLAEGVYLYRLLMCTFTIESESFKPYFALCWGIPLVITIIYSILRHNFDNEECWVSPSKEFWIEWTIIGPCLFALCINLLLVLVVLYVLIKKLRYNPHLEPIQYTKAGFVVALIVCYTNRTILEGLKKWVHTKLEQRKLRRQSEDTRSRFRRSLENSEIAAEKHSLITRNGISSKKKKKQKRNSETNVTFSCNNNESVKMKKIVPTVRMASIENDLV</sequence>
<dbReference type="PANTHER" id="PTHR45620">
    <property type="entry name" value="PDF RECEPTOR-LIKE PROTEIN-RELATED"/>
    <property type="match status" value="1"/>
</dbReference>
<evidence type="ECO:0000256" key="3">
    <source>
        <dbReference type="ARBA" id="ARBA00022475"/>
    </source>
</evidence>
<keyword evidence="5 11" id="KW-1133">Transmembrane helix</keyword>
<dbReference type="PROSITE" id="PS00649">
    <property type="entry name" value="G_PROTEIN_RECEP_F2_1"/>
    <property type="match status" value="1"/>
</dbReference>
<feature type="transmembrane region" description="Helical" evidence="11">
    <location>
        <begin position="392"/>
        <end position="415"/>
    </location>
</feature>
<dbReference type="InterPro" id="IPR001879">
    <property type="entry name" value="GPCR_2_extracellular_dom"/>
</dbReference>
<feature type="transmembrane region" description="Helical" evidence="11">
    <location>
        <begin position="350"/>
        <end position="369"/>
    </location>
</feature>
<dbReference type="AlphaFoldDB" id="A0A914DSK1"/>
<evidence type="ECO:0000313" key="14">
    <source>
        <dbReference type="Proteomes" id="UP000887540"/>
    </source>
</evidence>
<dbReference type="Proteomes" id="UP000887540">
    <property type="component" value="Unplaced"/>
</dbReference>
<dbReference type="InterPro" id="IPR050332">
    <property type="entry name" value="GPCR_2"/>
</dbReference>
<organism evidence="14 15">
    <name type="scientific">Acrobeloides nanus</name>
    <dbReference type="NCBI Taxonomy" id="290746"/>
    <lineage>
        <taxon>Eukaryota</taxon>
        <taxon>Metazoa</taxon>
        <taxon>Ecdysozoa</taxon>
        <taxon>Nematoda</taxon>
        <taxon>Chromadorea</taxon>
        <taxon>Rhabditida</taxon>
        <taxon>Tylenchina</taxon>
        <taxon>Cephalobomorpha</taxon>
        <taxon>Cephaloboidea</taxon>
        <taxon>Cephalobidae</taxon>
        <taxon>Acrobeloides</taxon>
    </lineage>
</organism>
<evidence type="ECO:0000256" key="5">
    <source>
        <dbReference type="ARBA" id="ARBA00022989"/>
    </source>
</evidence>
<evidence type="ECO:0000256" key="4">
    <source>
        <dbReference type="ARBA" id="ARBA00022692"/>
    </source>
</evidence>
<keyword evidence="8" id="KW-0675">Receptor</keyword>
<protein>
    <submittedName>
        <fullName evidence="15">Uncharacterized protein</fullName>
    </submittedName>
</protein>
<dbReference type="Pfam" id="PF02793">
    <property type="entry name" value="HRM"/>
    <property type="match status" value="1"/>
</dbReference>
<keyword evidence="14" id="KW-1185">Reference proteome</keyword>
<keyword evidence="6" id="KW-0297">G-protein coupled receptor</keyword>
<comment type="similarity">
    <text evidence="2">Belongs to the G-protein coupled receptor 2 family.</text>
</comment>
<dbReference type="GO" id="GO:0007166">
    <property type="term" value="P:cell surface receptor signaling pathway"/>
    <property type="evidence" value="ECO:0007669"/>
    <property type="project" value="InterPro"/>
</dbReference>
<dbReference type="GO" id="GO:0005886">
    <property type="term" value="C:plasma membrane"/>
    <property type="evidence" value="ECO:0007669"/>
    <property type="project" value="UniProtKB-SubCell"/>
</dbReference>
<evidence type="ECO:0000256" key="1">
    <source>
        <dbReference type="ARBA" id="ARBA00004651"/>
    </source>
</evidence>
<evidence type="ECO:0000256" key="9">
    <source>
        <dbReference type="ARBA" id="ARBA00023180"/>
    </source>
</evidence>
<dbReference type="GO" id="GO:0007188">
    <property type="term" value="P:adenylate cyclase-modulating G protein-coupled receptor signaling pathway"/>
    <property type="evidence" value="ECO:0007669"/>
    <property type="project" value="TreeGrafter"/>
</dbReference>
<keyword evidence="4 11" id="KW-0812">Transmembrane</keyword>
<evidence type="ECO:0000259" key="12">
    <source>
        <dbReference type="PROSITE" id="PS50227"/>
    </source>
</evidence>
<dbReference type="InterPro" id="IPR036445">
    <property type="entry name" value="GPCR_2_extracell_dom_sf"/>
</dbReference>
<dbReference type="PANTHER" id="PTHR45620:SF42">
    <property type="entry name" value="G-PROTEIN COUPLED RECEPTOR SEB-2"/>
    <property type="match status" value="1"/>
</dbReference>
<evidence type="ECO:0000256" key="8">
    <source>
        <dbReference type="ARBA" id="ARBA00023170"/>
    </source>
</evidence>
<reference evidence="15" key="1">
    <citation type="submission" date="2022-11" db="UniProtKB">
        <authorList>
            <consortium name="WormBaseParasite"/>
        </authorList>
    </citation>
    <scope>IDENTIFICATION</scope>
</reference>
<dbReference type="WBParaSite" id="ACRNAN_scaffold37.g11676.t2">
    <property type="protein sequence ID" value="ACRNAN_scaffold37.g11676.t2"/>
    <property type="gene ID" value="ACRNAN_scaffold37.g11676"/>
</dbReference>
<dbReference type="Pfam" id="PF00002">
    <property type="entry name" value="7tm_2"/>
    <property type="match status" value="1"/>
</dbReference>